<evidence type="ECO:0000259" key="1">
    <source>
        <dbReference type="SMART" id="SM00897"/>
    </source>
</evidence>
<name>A0A6M1U6E7_9RHOB</name>
<dbReference type="Proteomes" id="UP000474758">
    <property type="component" value="Unassembled WGS sequence"/>
</dbReference>
<dbReference type="AlphaFoldDB" id="A0A6M1U6E7"/>
<dbReference type="Pfam" id="PF08495">
    <property type="entry name" value="FIST"/>
    <property type="match status" value="1"/>
</dbReference>
<dbReference type="InterPro" id="IPR013702">
    <property type="entry name" value="FIST_domain_N"/>
</dbReference>
<accession>A0A6M1U6E7</accession>
<evidence type="ECO:0000313" key="4">
    <source>
        <dbReference type="Proteomes" id="UP000474758"/>
    </source>
</evidence>
<dbReference type="RefSeq" id="WP_165051009.1">
    <property type="nucleotide sequence ID" value="NZ_JAALFE010000013.1"/>
</dbReference>
<feature type="domain" description="FIST" evidence="1">
    <location>
        <begin position="42"/>
        <end position="242"/>
    </location>
</feature>
<evidence type="ECO:0000259" key="2">
    <source>
        <dbReference type="SMART" id="SM01204"/>
    </source>
</evidence>
<sequence>MNQPREGFPLPDGAGLALVARASVPVDAPHPLRRLEEALGDGPFALVILFVSPDADLDALALRLPGRFGGAPVIGCSTAGEISAAGYTEGEIVAVALPAAHFAADVLLVPDLSVLEREALIGQLIRSRQGLARARPDWEGEFAFLMVDGLSVREDELAAALASGLGPVPLFGGSAGDGTRFRATYVLHEGLALQNAAVLALIRTDCRVKVFSLDHLMPTEARMVVTEADPARRIVRQINAEPAAREYARILGKDPGQLTAFTFAAHPVAVRIGGKHHVRAIRQVGEGGDLVFFSAIDEGVVLTLADPQDMVAHLEGEMAALSAGGQPEAILACDCILRRMEAQEKQKSGAISAILCANRVVGFSTYGEQLNAMHVNQTMTGVAIYAPRAPRAGGAG</sequence>
<dbReference type="PANTHER" id="PTHR40252">
    <property type="entry name" value="BLR0328 PROTEIN"/>
    <property type="match status" value="1"/>
</dbReference>
<dbReference type="InterPro" id="IPR019494">
    <property type="entry name" value="FIST_C"/>
</dbReference>
<feature type="domain" description="FIST C-domain" evidence="2">
    <location>
        <begin position="243"/>
        <end position="372"/>
    </location>
</feature>
<comment type="caution">
    <text evidence="3">The sequence shown here is derived from an EMBL/GenBank/DDBJ whole genome shotgun (WGS) entry which is preliminary data.</text>
</comment>
<dbReference type="Pfam" id="PF10442">
    <property type="entry name" value="FIST_C"/>
    <property type="match status" value="1"/>
</dbReference>
<dbReference type="EMBL" id="JAALFE010000013">
    <property type="protein sequence ID" value="NGQ91915.1"/>
    <property type="molecule type" value="Genomic_DNA"/>
</dbReference>
<evidence type="ECO:0000313" key="3">
    <source>
        <dbReference type="EMBL" id="NGQ91915.1"/>
    </source>
</evidence>
<organism evidence="3 4">
    <name type="scientific">Paragemmobacter kunshanensis</name>
    <dbReference type="NCBI Taxonomy" id="2583234"/>
    <lineage>
        <taxon>Bacteria</taxon>
        <taxon>Pseudomonadati</taxon>
        <taxon>Pseudomonadota</taxon>
        <taxon>Alphaproteobacteria</taxon>
        <taxon>Rhodobacterales</taxon>
        <taxon>Paracoccaceae</taxon>
        <taxon>Paragemmobacter</taxon>
    </lineage>
</organism>
<proteinExistence type="predicted"/>
<dbReference type="SMART" id="SM00897">
    <property type="entry name" value="FIST"/>
    <property type="match status" value="1"/>
</dbReference>
<gene>
    <name evidence="3" type="ORF">G5V65_13510</name>
</gene>
<protein>
    <submittedName>
        <fullName evidence="3">GfdT protein</fullName>
    </submittedName>
</protein>
<dbReference type="SMART" id="SM01204">
    <property type="entry name" value="FIST_C"/>
    <property type="match status" value="1"/>
</dbReference>
<keyword evidence="4" id="KW-1185">Reference proteome</keyword>
<reference evidence="3 4" key="1">
    <citation type="submission" date="2020-02" db="EMBL/GenBank/DDBJ databases">
        <title>Rhodobacter translucens sp. nov., a novel bacterium isolated from activated sludge.</title>
        <authorList>
            <person name="Liu J."/>
        </authorList>
    </citation>
    <scope>NUCLEOTIDE SEQUENCE [LARGE SCALE GENOMIC DNA]</scope>
    <source>
        <strain evidence="3 4">HX-7-19</strain>
    </source>
</reference>
<dbReference type="PANTHER" id="PTHR40252:SF2">
    <property type="entry name" value="BLR0328 PROTEIN"/>
    <property type="match status" value="1"/>
</dbReference>